<reference evidence="1 2" key="1">
    <citation type="submission" date="2018-04" db="EMBL/GenBank/DDBJ databases">
        <title>Novel Campyloabacter and Helicobacter Species and Strains.</title>
        <authorList>
            <person name="Mannion A.J."/>
            <person name="Shen Z."/>
            <person name="Fox J.G."/>
        </authorList>
    </citation>
    <scope>NUCLEOTIDE SEQUENCE [LARGE SCALE GENOMIC DNA]</scope>
    <source>
        <strain evidence="1 2">MIT 99-5101</strain>
    </source>
</reference>
<dbReference type="AlphaFoldDB" id="A0A3D8IH21"/>
<evidence type="ECO:0000313" key="1">
    <source>
        <dbReference type="EMBL" id="RDU64502.1"/>
    </source>
</evidence>
<protein>
    <recommendedName>
        <fullName evidence="3">Glycosyl transferase</fullName>
    </recommendedName>
</protein>
<accession>A0A3D8IH21</accession>
<organism evidence="1 2">
    <name type="scientific">Helicobacter ganmani</name>
    <dbReference type="NCBI Taxonomy" id="60246"/>
    <lineage>
        <taxon>Bacteria</taxon>
        <taxon>Pseudomonadati</taxon>
        <taxon>Campylobacterota</taxon>
        <taxon>Epsilonproteobacteria</taxon>
        <taxon>Campylobacterales</taxon>
        <taxon>Helicobacteraceae</taxon>
        <taxon>Helicobacter</taxon>
    </lineage>
</organism>
<keyword evidence="2" id="KW-1185">Reference proteome</keyword>
<gene>
    <name evidence="1" type="ORF">CQA43_01485</name>
</gene>
<dbReference type="Gene3D" id="3.90.550.10">
    <property type="entry name" value="Spore Coat Polysaccharide Biosynthesis Protein SpsA, Chain A"/>
    <property type="match status" value="1"/>
</dbReference>
<name>A0A3D8IH21_9HELI</name>
<dbReference type="SUPFAM" id="SSF53448">
    <property type="entry name" value="Nucleotide-diphospho-sugar transferases"/>
    <property type="match status" value="1"/>
</dbReference>
<dbReference type="InterPro" id="IPR029044">
    <property type="entry name" value="Nucleotide-diphossugar_trans"/>
</dbReference>
<proteinExistence type="predicted"/>
<dbReference type="Proteomes" id="UP000256650">
    <property type="component" value="Unassembled WGS sequence"/>
</dbReference>
<evidence type="ECO:0000313" key="2">
    <source>
        <dbReference type="Proteomes" id="UP000256650"/>
    </source>
</evidence>
<dbReference type="OrthoDB" id="5460665at2"/>
<dbReference type="RefSeq" id="WP_115550837.1">
    <property type="nucleotide sequence ID" value="NZ_CAQNTT010000005.1"/>
</dbReference>
<dbReference type="GeneID" id="82534963"/>
<evidence type="ECO:0008006" key="3">
    <source>
        <dbReference type="Google" id="ProtNLM"/>
    </source>
</evidence>
<sequence>MQKYKFGILLAATKDSAFTIGTLLLNILHKIPNQIDVFYIVQDGFCDLDKRIMQEIVEFRGGGGVNLVFVDFTFEDFSAEVKKYNPNFYIDKTNPILSRYTHMSYARFEALKFLCECEKIVYLDFDMLLLRGIEELAQGDFDVACFRGSASLSQGMGALCPPQFKEVKNYSTGIIVFGSMALVEMYAFVYRFIAEHCEDYFTQAKLGDQALFSLYLLTNPLKIYELGDKYYGNVSWVKSKESSIIHAWGQHNRFWNNKLCALAWGQWWVYYHCWLELGGSAYNRGWKAKLEVPLSGGEVWQYFERIAWAKQIMEIPMESYELIVQVDFKNKLKFTFAGIDKSIFLQVYSKSIYTFVLEFCHKENVITSKTINRKDLNSFLPQFIESQMRNIGFVRNSNKEEKCVLQN</sequence>
<comment type="caution">
    <text evidence="1">The sequence shown here is derived from an EMBL/GenBank/DDBJ whole genome shotgun (WGS) entry which is preliminary data.</text>
</comment>
<dbReference type="EMBL" id="NXLS01000001">
    <property type="protein sequence ID" value="RDU64502.1"/>
    <property type="molecule type" value="Genomic_DNA"/>
</dbReference>